<dbReference type="SMART" id="SM00355">
    <property type="entry name" value="ZnF_C2H2"/>
    <property type="match status" value="2"/>
</dbReference>
<keyword evidence="11" id="KW-1185">Reference proteome</keyword>
<protein>
    <recommendedName>
        <fullName evidence="9">C2H2-type domain-containing protein</fullName>
    </recommendedName>
</protein>
<feature type="compositionally biased region" description="Polar residues" evidence="8">
    <location>
        <begin position="774"/>
        <end position="792"/>
    </location>
</feature>
<organism evidence="10 11">
    <name type="scientific">Lasiosphaeria hispida</name>
    <dbReference type="NCBI Taxonomy" id="260671"/>
    <lineage>
        <taxon>Eukaryota</taxon>
        <taxon>Fungi</taxon>
        <taxon>Dikarya</taxon>
        <taxon>Ascomycota</taxon>
        <taxon>Pezizomycotina</taxon>
        <taxon>Sordariomycetes</taxon>
        <taxon>Sordariomycetidae</taxon>
        <taxon>Sordariales</taxon>
        <taxon>Lasiosphaeriaceae</taxon>
        <taxon>Lasiosphaeria</taxon>
    </lineage>
</organism>
<evidence type="ECO:0000256" key="5">
    <source>
        <dbReference type="ARBA" id="ARBA00022833"/>
    </source>
</evidence>
<proteinExistence type="predicted"/>
<dbReference type="GO" id="GO:0008270">
    <property type="term" value="F:zinc ion binding"/>
    <property type="evidence" value="ECO:0007669"/>
    <property type="project" value="UniProtKB-KW"/>
</dbReference>
<evidence type="ECO:0000256" key="8">
    <source>
        <dbReference type="SAM" id="MobiDB-lite"/>
    </source>
</evidence>
<feature type="region of interest" description="Disordered" evidence="8">
    <location>
        <begin position="766"/>
        <end position="836"/>
    </location>
</feature>
<evidence type="ECO:0000256" key="4">
    <source>
        <dbReference type="ARBA" id="ARBA00022771"/>
    </source>
</evidence>
<gene>
    <name evidence="10" type="ORF">B0T25DRAFT_632363</name>
</gene>
<feature type="compositionally biased region" description="Low complexity" evidence="8">
    <location>
        <begin position="640"/>
        <end position="663"/>
    </location>
</feature>
<keyword evidence="2" id="KW-0479">Metal-binding</keyword>
<dbReference type="SUPFAM" id="SSF57667">
    <property type="entry name" value="beta-beta-alpha zinc fingers"/>
    <property type="match status" value="1"/>
</dbReference>
<dbReference type="GO" id="GO:0005634">
    <property type="term" value="C:nucleus"/>
    <property type="evidence" value="ECO:0007669"/>
    <property type="project" value="UniProtKB-SubCell"/>
</dbReference>
<evidence type="ECO:0000256" key="6">
    <source>
        <dbReference type="ARBA" id="ARBA00023242"/>
    </source>
</evidence>
<evidence type="ECO:0000256" key="7">
    <source>
        <dbReference type="PROSITE-ProRule" id="PRU00042"/>
    </source>
</evidence>
<keyword evidence="6" id="KW-0539">Nucleus</keyword>
<feature type="compositionally biased region" description="Polar residues" evidence="8">
    <location>
        <begin position="826"/>
        <end position="836"/>
    </location>
</feature>
<dbReference type="Gene3D" id="3.30.160.60">
    <property type="entry name" value="Classic Zinc Finger"/>
    <property type="match status" value="3"/>
</dbReference>
<evidence type="ECO:0000313" key="11">
    <source>
        <dbReference type="Proteomes" id="UP001275084"/>
    </source>
</evidence>
<dbReference type="GO" id="GO:0010468">
    <property type="term" value="P:regulation of gene expression"/>
    <property type="evidence" value="ECO:0007669"/>
    <property type="project" value="TreeGrafter"/>
</dbReference>
<feature type="region of interest" description="Disordered" evidence="8">
    <location>
        <begin position="228"/>
        <end position="251"/>
    </location>
</feature>
<evidence type="ECO:0000259" key="9">
    <source>
        <dbReference type="PROSITE" id="PS50157"/>
    </source>
</evidence>
<feature type="compositionally biased region" description="Basic and acidic residues" evidence="8">
    <location>
        <begin position="618"/>
        <end position="630"/>
    </location>
</feature>
<evidence type="ECO:0000313" key="10">
    <source>
        <dbReference type="EMBL" id="KAK3348608.1"/>
    </source>
</evidence>
<dbReference type="PROSITE" id="PS50157">
    <property type="entry name" value="ZINC_FINGER_C2H2_2"/>
    <property type="match status" value="2"/>
</dbReference>
<feature type="domain" description="C2H2-type" evidence="9">
    <location>
        <begin position="517"/>
        <end position="546"/>
    </location>
</feature>
<feature type="compositionally biased region" description="Low complexity" evidence="8">
    <location>
        <begin position="118"/>
        <end position="133"/>
    </location>
</feature>
<feature type="region of interest" description="Disordered" evidence="8">
    <location>
        <begin position="610"/>
        <end position="723"/>
    </location>
</feature>
<feature type="region of interest" description="Disordered" evidence="8">
    <location>
        <begin position="37"/>
        <end position="158"/>
    </location>
</feature>
<dbReference type="AlphaFoldDB" id="A0AAJ0MBM5"/>
<feature type="compositionally biased region" description="Polar residues" evidence="8">
    <location>
        <begin position="59"/>
        <end position="74"/>
    </location>
</feature>
<evidence type="ECO:0000256" key="3">
    <source>
        <dbReference type="ARBA" id="ARBA00022737"/>
    </source>
</evidence>
<dbReference type="InterPro" id="IPR036236">
    <property type="entry name" value="Znf_C2H2_sf"/>
</dbReference>
<dbReference type="PANTHER" id="PTHR16515:SF49">
    <property type="entry name" value="GASTRULA ZINC FINGER PROTEIN XLCGF49.1-LIKE-RELATED"/>
    <property type="match status" value="1"/>
</dbReference>
<sequence>MLSNPPQASGLHSRQRQHRRQNSTPSAFEAVKIAPLPNFQHQRSHMSHRRGLSLDTRRSQFSPTTATTTLRQDYTTVSTSTTNTGSTTTPQHVLRETQQQRAARLGHGQPTFSDIASQQQQIHQQQQQLQQQQQHHHQQQQHENDSFLLSPHGTPHNPLFVNALSAQGQMADMSGLPFDPYMSSMNAMMKKNQANFANNNAMTTPQEFEYFGPDSALSTPTFMTFPEPSPAGSGQGWISEGETASTHTRRTSRRISNGIMDKISKFEAMGSGMGGSGQRPVTPPAQNVDGCFPQTPMENPHGQMAKHNATPQQQRQQQQQQQQPNRFSDDYDESMEETIKPIRGNRSSNRNSGIFQDLRQQAEALQTPPRANTMPLGFPEQGLGTPGFMNMANVNAEFVKIENTYDGLPSGFSSDMSQPSMASHLLNLRPTFENKPDLRPPADFDSQNMILPHYGSSSAPGSPHHGMAHRRTESLASIASAASIASINIEETKTDTGVTTDDIAAYIEGPDATDGKWICVFDRCHKRFGRKENIKSHVQTHLNDRQYQCPTCRKCFVRQHDLKRHAKIHTGIKPYPCECGNSFARHDALTRHRQRGMCIGAFDGIVRKVVKRGRPRKNRPDLDDRREKSDRTRHKNKHTSNSSVSSFSGYSDSSAANSPNNNDYDGLVDDNDPFPDMMDVAMSDLPELPSSSATMNPTNLTVSTAPMPNPPSSSVRGSGNTPEVINIMSPENHAASPSAMSNYSHKSHASLAEINRTATATTTGSAADYYLPPSRSNTQNNASSPAKSTASHYTHVPGTPPELSASSSPPPTGQSGRFHDLGDSADPNSSGLSEASSIGLGTTMAAHAASLSTSGGCGPSLTGGALMSMDESDMLLQFTTDEDGLVQLDTNQHGLHHPLGKFDDLEEYNAAVSMFTNDDVFFGSS</sequence>
<dbReference type="EMBL" id="JAUIQD010000005">
    <property type="protein sequence ID" value="KAK3348608.1"/>
    <property type="molecule type" value="Genomic_DNA"/>
</dbReference>
<feature type="region of interest" description="Disordered" evidence="8">
    <location>
        <begin position="270"/>
        <end position="334"/>
    </location>
</feature>
<dbReference type="PROSITE" id="PS00028">
    <property type="entry name" value="ZINC_FINGER_C2H2_1"/>
    <property type="match status" value="2"/>
</dbReference>
<dbReference type="InterPro" id="IPR013087">
    <property type="entry name" value="Znf_C2H2_type"/>
</dbReference>
<keyword evidence="3" id="KW-0677">Repeat</keyword>
<feature type="region of interest" description="Disordered" evidence="8">
    <location>
        <begin position="1"/>
        <end position="25"/>
    </location>
</feature>
<comment type="subcellular location">
    <subcellularLocation>
        <location evidence="1">Nucleus</location>
    </subcellularLocation>
</comment>
<dbReference type="Proteomes" id="UP001275084">
    <property type="component" value="Unassembled WGS sequence"/>
</dbReference>
<evidence type="ECO:0000256" key="2">
    <source>
        <dbReference type="ARBA" id="ARBA00022723"/>
    </source>
</evidence>
<feature type="compositionally biased region" description="Low complexity" evidence="8">
    <location>
        <begin position="75"/>
        <end position="89"/>
    </location>
</feature>
<name>A0AAJ0MBM5_9PEZI</name>
<evidence type="ECO:0000256" key="1">
    <source>
        <dbReference type="ARBA" id="ARBA00004123"/>
    </source>
</evidence>
<feature type="compositionally biased region" description="Low complexity" evidence="8">
    <location>
        <begin position="312"/>
        <end position="323"/>
    </location>
</feature>
<reference evidence="10" key="1">
    <citation type="journal article" date="2023" name="Mol. Phylogenet. Evol.">
        <title>Genome-scale phylogeny and comparative genomics of the fungal order Sordariales.</title>
        <authorList>
            <person name="Hensen N."/>
            <person name="Bonometti L."/>
            <person name="Westerberg I."/>
            <person name="Brannstrom I.O."/>
            <person name="Guillou S."/>
            <person name="Cros-Aarteil S."/>
            <person name="Calhoun S."/>
            <person name="Haridas S."/>
            <person name="Kuo A."/>
            <person name="Mondo S."/>
            <person name="Pangilinan J."/>
            <person name="Riley R."/>
            <person name="LaButti K."/>
            <person name="Andreopoulos B."/>
            <person name="Lipzen A."/>
            <person name="Chen C."/>
            <person name="Yan M."/>
            <person name="Daum C."/>
            <person name="Ng V."/>
            <person name="Clum A."/>
            <person name="Steindorff A."/>
            <person name="Ohm R.A."/>
            <person name="Martin F."/>
            <person name="Silar P."/>
            <person name="Natvig D.O."/>
            <person name="Lalanne C."/>
            <person name="Gautier V."/>
            <person name="Ament-Velasquez S.L."/>
            <person name="Kruys A."/>
            <person name="Hutchinson M.I."/>
            <person name="Powell A.J."/>
            <person name="Barry K."/>
            <person name="Miller A.N."/>
            <person name="Grigoriev I.V."/>
            <person name="Debuchy R."/>
            <person name="Gladieux P."/>
            <person name="Hiltunen Thoren M."/>
            <person name="Johannesson H."/>
        </authorList>
    </citation>
    <scope>NUCLEOTIDE SEQUENCE</scope>
    <source>
        <strain evidence="10">CBS 955.72</strain>
    </source>
</reference>
<dbReference type="FunFam" id="3.30.160.60:FF:000504">
    <property type="entry name" value="C2H2 transcription factor swi5"/>
    <property type="match status" value="1"/>
</dbReference>
<keyword evidence="4 7" id="KW-0863">Zinc-finger</keyword>
<dbReference type="InterPro" id="IPR050331">
    <property type="entry name" value="Zinc_finger"/>
</dbReference>
<feature type="domain" description="C2H2-type" evidence="9">
    <location>
        <begin position="547"/>
        <end position="574"/>
    </location>
</feature>
<reference evidence="10" key="2">
    <citation type="submission" date="2023-06" db="EMBL/GenBank/DDBJ databases">
        <authorList>
            <consortium name="Lawrence Berkeley National Laboratory"/>
            <person name="Haridas S."/>
            <person name="Hensen N."/>
            <person name="Bonometti L."/>
            <person name="Westerberg I."/>
            <person name="Brannstrom I.O."/>
            <person name="Guillou S."/>
            <person name="Cros-Aarteil S."/>
            <person name="Calhoun S."/>
            <person name="Kuo A."/>
            <person name="Mondo S."/>
            <person name="Pangilinan J."/>
            <person name="Riley R."/>
            <person name="Labutti K."/>
            <person name="Andreopoulos B."/>
            <person name="Lipzen A."/>
            <person name="Chen C."/>
            <person name="Yanf M."/>
            <person name="Daum C."/>
            <person name="Ng V."/>
            <person name="Clum A."/>
            <person name="Steindorff A."/>
            <person name="Ohm R."/>
            <person name="Martin F."/>
            <person name="Silar P."/>
            <person name="Natvig D."/>
            <person name="Lalanne C."/>
            <person name="Gautier V."/>
            <person name="Ament-Velasquez S.L."/>
            <person name="Kruys A."/>
            <person name="Hutchinson M.I."/>
            <person name="Powell A.J."/>
            <person name="Barry K."/>
            <person name="Miller A.N."/>
            <person name="Grigoriev I.V."/>
            <person name="Debuchy R."/>
            <person name="Gladieux P."/>
            <person name="Thoren M.H."/>
            <person name="Johannesson H."/>
        </authorList>
    </citation>
    <scope>NUCLEOTIDE SEQUENCE</scope>
    <source>
        <strain evidence="10">CBS 955.72</strain>
    </source>
</reference>
<feature type="compositionally biased region" description="Polar residues" evidence="8">
    <location>
        <begin position="1"/>
        <end position="12"/>
    </location>
</feature>
<accession>A0AAJ0MBM5</accession>
<keyword evidence="5" id="KW-0862">Zinc</keyword>
<dbReference type="PANTHER" id="PTHR16515">
    <property type="entry name" value="PR DOMAIN ZINC FINGER PROTEIN"/>
    <property type="match status" value="1"/>
</dbReference>
<feature type="compositionally biased region" description="Polar residues" evidence="8">
    <location>
        <begin position="689"/>
        <end position="723"/>
    </location>
</feature>
<feature type="compositionally biased region" description="Basic residues" evidence="8">
    <location>
        <begin position="42"/>
        <end position="51"/>
    </location>
</feature>
<comment type="caution">
    <text evidence="10">The sequence shown here is derived from an EMBL/GenBank/DDBJ whole genome shotgun (WGS) entry which is preliminary data.</text>
</comment>